<dbReference type="PROSITE" id="PS50982">
    <property type="entry name" value="MBD"/>
    <property type="match status" value="1"/>
</dbReference>
<feature type="domain" description="Pre-SET" evidence="13">
    <location>
        <begin position="823"/>
        <end position="899"/>
    </location>
</feature>
<dbReference type="Proteomes" id="UP000887540">
    <property type="component" value="Unplaced"/>
</dbReference>
<evidence type="ECO:0000256" key="1">
    <source>
        <dbReference type="ARBA" id="ARBA00004123"/>
    </source>
</evidence>
<evidence type="ECO:0000313" key="17">
    <source>
        <dbReference type="WBParaSite" id="ACRNAN_scaffold4382.g15300.t1"/>
    </source>
</evidence>
<dbReference type="GO" id="GO:0003677">
    <property type="term" value="F:DNA binding"/>
    <property type="evidence" value="ECO:0007669"/>
    <property type="project" value="InterPro"/>
</dbReference>
<keyword evidence="7" id="KW-0479">Metal-binding</keyword>
<dbReference type="SMART" id="SM00468">
    <property type="entry name" value="PreSET"/>
    <property type="match status" value="1"/>
</dbReference>
<dbReference type="Pfam" id="PF00856">
    <property type="entry name" value="SET"/>
    <property type="match status" value="1"/>
</dbReference>
<accession>A0A914DYP6</accession>
<comment type="subcellular location">
    <subcellularLocation>
        <location evidence="2">Chromosome</location>
    </subcellularLocation>
    <subcellularLocation>
        <location evidence="1">Nucleus</location>
    </subcellularLocation>
</comment>
<dbReference type="InterPro" id="IPR003616">
    <property type="entry name" value="Post-SET_dom"/>
</dbReference>
<dbReference type="AlphaFoldDB" id="A0A914DYP6"/>
<keyword evidence="3" id="KW-0158">Chromosome</keyword>
<sequence length="1153" mass="132363">MSISNLTSSTSNLNAEKQTLTDLIKNLNNEQKLLLEKRILNLYAKYRTASDEDWDFTGTPLKPNIAQVIKIVNDYHNNQKKMDKLMAEYDLSTFELIANICDYCKQSGTIVRNIDLFNAIEFMQLDEKFLMKLVHILLEDKEKDPIDYIMEMTCLPSHMLLMLTIILVELKNPKMAALFNQRWPEIKYEEVNMVEFNAEFEQVMSEAMESLGLNGQSDNHLDEWNQLLDDTCKTIQESMTGLNENATKQQKMMNELKSLIDNFPKPKLQSILPDDWAELEALANSEIPDSLHTLRMSKKGYDFIKCDLSQENLTSQLELNIGELVFAKGIGTFNPSGFVGGHLVAINNGKYTVQFIPGTAEEPIKEFDADDIAVGHAPTVRCPEGTRIVAYFKPRLPSDPNVAGWYAGTVGVAPMIQNRHEYLIFFDGPFDGYVEQCDIRLLLKQGFDGTKFYPRASHVLVKSLKKDFLSNYFHLYPEWPLIRVQKNKRIAATKNITETSALVLEVDRQMVLVRFPPSKAWSKDRDCSVVDCKVHDHVDEWLYRGLPRRFPALLDAQKGPSDRSYAARRQLRNFRTNFDMAWPEYDLPAMKANYEQMKGRLMSNENRPQTARKSMKQSYLEIPSRVAKEVDPDVLEKQKKAKKVRFETLPIPDWSQLPKIHTRRLNKICGPDCLSHVENSDLLLKPVYEVYSPYFKPLLYGWTRAVTHFKARVNWGRKVFYRTPCGLNLRDSSEVGKYLELTKCENLAIDNFVFDEQIRVHMLAKHGIDDTLICKDYSNGLEQMPICVVNAVNNEGLPDMTYRVGRYAGEPLIEETMNNKFCSGCSCTDDCSNSETCECQRMTREMFRRLAKSIRNDDIKHPNYEFRTLQDKLKTGIYECNSTCKCVKSRCYNRVLQWNIRIPLQLFMTPEIGWGVRTLVDIPKGAFICTYAGCILTEEGADKLGREIGDKYLCDLDVAQAIDDEKKNQGIFNLDDDLGFYSEDVSEEEEDVTQEVYARNTERRRKNYSSREGTPSEEMEVDESPGPSNSNAVKQPRKSDRIQNRRAAGQGAQGIVIEDYFMNNNSPELFVLDACVSGNIGRFLNHSCEPNVFIQSAFVDTHDIRLPWLGFYTYQNIRAGEELCWDYGYQPGSLPGRRIDCKCGAEECRGRLL</sequence>
<keyword evidence="4" id="KW-0489">Methyltransferase</keyword>
<proteinExistence type="predicted"/>
<dbReference type="GO" id="GO:0008270">
    <property type="term" value="F:zinc ion binding"/>
    <property type="evidence" value="ECO:0007669"/>
    <property type="project" value="InterPro"/>
</dbReference>
<dbReference type="GO" id="GO:0032259">
    <property type="term" value="P:methylation"/>
    <property type="evidence" value="ECO:0007669"/>
    <property type="project" value="UniProtKB-KW"/>
</dbReference>
<dbReference type="SMART" id="SM00391">
    <property type="entry name" value="MBD"/>
    <property type="match status" value="1"/>
</dbReference>
<dbReference type="GO" id="GO:0010629">
    <property type="term" value="P:negative regulation of gene expression"/>
    <property type="evidence" value="ECO:0007669"/>
    <property type="project" value="TreeGrafter"/>
</dbReference>
<keyword evidence="5" id="KW-0808">Transferase</keyword>
<keyword evidence="9" id="KW-0539">Nucleus</keyword>
<feature type="domain" description="SET" evidence="12">
    <location>
        <begin position="902"/>
        <end position="1128"/>
    </location>
</feature>
<evidence type="ECO:0000259" key="12">
    <source>
        <dbReference type="PROSITE" id="PS50280"/>
    </source>
</evidence>
<dbReference type="PROSITE" id="PS50867">
    <property type="entry name" value="PRE_SET"/>
    <property type="match status" value="1"/>
</dbReference>
<dbReference type="PROSITE" id="PS50868">
    <property type="entry name" value="POST_SET"/>
    <property type="match status" value="1"/>
</dbReference>
<dbReference type="PROSITE" id="PS50280">
    <property type="entry name" value="SET"/>
    <property type="match status" value="1"/>
</dbReference>
<evidence type="ECO:0000256" key="6">
    <source>
        <dbReference type="ARBA" id="ARBA00022691"/>
    </source>
</evidence>
<dbReference type="InterPro" id="IPR001739">
    <property type="entry name" value="Methyl_CpG_DNA-bd"/>
</dbReference>
<evidence type="ECO:0000259" key="14">
    <source>
        <dbReference type="PROSITE" id="PS50868"/>
    </source>
</evidence>
<evidence type="ECO:0000256" key="5">
    <source>
        <dbReference type="ARBA" id="ARBA00022679"/>
    </source>
</evidence>
<dbReference type="GO" id="GO:0070828">
    <property type="term" value="P:heterochromatin organization"/>
    <property type="evidence" value="ECO:0007669"/>
    <property type="project" value="TreeGrafter"/>
</dbReference>
<evidence type="ECO:0000256" key="3">
    <source>
        <dbReference type="ARBA" id="ARBA00022454"/>
    </source>
</evidence>
<dbReference type="WBParaSite" id="ACRNAN_scaffold4382.g15300.t1">
    <property type="protein sequence ID" value="ACRNAN_scaffold4382.g15300.t1"/>
    <property type="gene ID" value="ACRNAN_scaffold4382.g15300"/>
</dbReference>
<dbReference type="CDD" id="cd00122">
    <property type="entry name" value="MBD"/>
    <property type="match status" value="1"/>
</dbReference>
<name>A0A914DYP6_9BILA</name>
<dbReference type="GO" id="GO:0005634">
    <property type="term" value="C:nucleus"/>
    <property type="evidence" value="ECO:0007669"/>
    <property type="project" value="UniProtKB-SubCell"/>
</dbReference>
<dbReference type="Gene3D" id="3.30.890.10">
    <property type="entry name" value="Methyl-cpg-binding Protein 2, Chain A"/>
    <property type="match status" value="1"/>
</dbReference>
<evidence type="ECO:0000259" key="15">
    <source>
        <dbReference type="PROSITE" id="PS50982"/>
    </source>
</evidence>
<evidence type="ECO:0000256" key="10">
    <source>
        <dbReference type="SAM" id="Coils"/>
    </source>
</evidence>
<dbReference type="SMART" id="SM00317">
    <property type="entry name" value="SET"/>
    <property type="match status" value="1"/>
</dbReference>
<dbReference type="GO" id="GO:0046974">
    <property type="term" value="F:histone H3K9 methyltransferase activity"/>
    <property type="evidence" value="ECO:0007669"/>
    <property type="project" value="UniProtKB-ARBA"/>
</dbReference>
<dbReference type="Pfam" id="PF01429">
    <property type="entry name" value="MBD"/>
    <property type="match status" value="1"/>
</dbReference>
<evidence type="ECO:0000313" key="16">
    <source>
        <dbReference type="Proteomes" id="UP000887540"/>
    </source>
</evidence>
<evidence type="ECO:0000256" key="4">
    <source>
        <dbReference type="ARBA" id="ARBA00022603"/>
    </source>
</evidence>
<protein>
    <submittedName>
        <fullName evidence="17">Histone-lysine N-methyltransferase eggless</fullName>
    </submittedName>
</protein>
<keyword evidence="10" id="KW-0175">Coiled coil</keyword>
<feature type="domain" description="MBD" evidence="15">
    <location>
        <begin position="688"/>
        <end position="759"/>
    </location>
</feature>
<organism evidence="16 17">
    <name type="scientific">Acrobeloides nanus</name>
    <dbReference type="NCBI Taxonomy" id="290746"/>
    <lineage>
        <taxon>Eukaryota</taxon>
        <taxon>Metazoa</taxon>
        <taxon>Ecdysozoa</taxon>
        <taxon>Nematoda</taxon>
        <taxon>Chromadorea</taxon>
        <taxon>Rhabditida</taxon>
        <taxon>Tylenchina</taxon>
        <taxon>Cephalobomorpha</taxon>
        <taxon>Cephaloboidea</taxon>
        <taxon>Cephalobidae</taxon>
        <taxon>Acrobeloides</taxon>
    </lineage>
</organism>
<evidence type="ECO:0000259" key="13">
    <source>
        <dbReference type="PROSITE" id="PS50867"/>
    </source>
</evidence>
<keyword evidence="16" id="KW-1185">Reference proteome</keyword>
<feature type="domain" description="Post-SET" evidence="14">
    <location>
        <begin position="1137"/>
        <end position="1153"/>
    </location>
</feature>
<dbReference type="Pfam" id="PF05033">
    <property type="entry name" value="Pre-SET"/>
    <property type="match status" value="1"/>
</dbReference>
<keyword evidence="6" id="KW-0949">S-adenosyl-L-methionine</keyword>
<dbReference type="InterPro" id="IPR007728">
    <property type="entry name" value="Pre-SET_dom"/>
</dbReference>
<dbReference type="PANTHER" id="PTHR46024">
    <property type="entry name" value="HISTONE-LYSINE N-METHYLTRANSFERASE EGGLESS"/>
    <property type="match status" value="1"/>
</dbReference>
<dbReference type="SMART" id="SM00508">
    <property type="entry name" value="PostSET"/>
    <property type="match status" value="1"/>
</dbReference>
<dbReference type="InterPro" id="IPR016177">
    <property type="entry name" value="DNA-bd_dom_sf"/>
</dbReference>
<evidence type="ECO:0000256" key="8">
    <source>
        <dbReference type="ARBA" id="ARBA00022833"/>
    </source>
</evidence>
<dbReference type="InterPro" id="IPR001214">
    <property type="entry name" value="SET_dom"/>
</dbReference>
<feature type="coiled-coil region" evidence="10">
    <location>
        <begin position="10"/>
        <end position="37"/>
    </location>
</feature>
<evidence type="ECO:0000256" key="2">
    <source>
        <dbReference type="ARBA" id="ARBA00004286"/>
    </source>
</evidence>
<dbReference type="SUPFAM" id="SSF82199">
    <property type="entry name" value="SET domain"/>
    <property type="match status" value="1"/>
</dbReference>
<dbReference type="GO" id="GO:0005694">
    <property type="term" value="C:chromosome"/>
    <property type="evidence" value="ECO:0007669"/>
    <property type="project" value="UniProtKB-SubCell"/>
</dbReference>
<dbReference type="PANTHER" id="PTHR46024:SF1">
    <property type="entry name" value="HISTONE-LYSINE N-METHYLTRANSFERASE EGGLESS"/>
    <property type="match status" value="1"/>
</dbReference>
<dbReference type="SUPFAM" id="SSF54171">
    <property type="entry name" value="DNA-binding domain"/>
    <property type="match status" value="1"/>
</dbReference>
<reference evidence="17" key="1">
    <citation type="submission" date="2022-11" db="UniProtKB">
        <authorList>
            <consortium name="WormBaseParasite"/>
        </authorList>
    </citation>
    <scope>IDENTIFICATION</scope>
</reference>
<dbReference type="Gene3D" id="2.170.270.10">
    <property type="entry name" value="SET domain"/>
    <property type="match status" value="1"/>
</dbReference>
<dbReference type="InterPro" id="IPR051516">
    <property type="entry name" value="SETDB_methyltransferase"/>
</dbReference>
<evidence type="ECO:0000256" key="9">
    <source>
        <dbReference type="ARBA" id="ARBA00023242"/>
    </source>
</evidence>
<evidence type="ECO:0000256" key="7">
    <source>
        <dbReference type="ARBA" id="ARBA00022723"/>
    </source>
</evidence>
<keyword evidence="8" id="KW-0862">Zinc</keyword>
<dbReference type="InterPro" id="IPR046341">
    <property type="entry name" value="SET_dom_sf"/>
</dbReference>
<evidence type="ECO:0000256" key="11">
    <source>
        <dbReference type="SAM" id="MobiDB-lite"/>
    </source>
</evidence>
<feature type="region of interest" description="Disordered" evidence="11">
    <location>
        <begin position="985"/>
        <end position="1048"/>
    </location>
</feature>